<organism evidence="2 3">
    <name type="scientific">Muribacter muris</name>
    <dbReference type="NCBI Taxonomy" id="67855"/>
    <lineage>
        <taxon>Bacteria</taxon>
        <taxon>Pseudomonadati</taxon>
        <taxon>Pseudomonadota</taxon>
        <taxon>Gammaproteobacteria</taxon>
        <taxon>Pasteurellales</taxon>
        <taxon>Pasteurellaceae</taxon>
        <taxon>Muribacter</taxon>
    </lineage>
</organism>
<accession>A0A0J5P4H1</accession>
<dbReference type="InterPro" id="IPR045653">
    <property type="entry name" value="DUF6396"/>
</dbReference>
<evidence type="ECO:0000313" key="2">
    <source>
        <dbReference type="EMBL" id="KMK50590.1"/>
    </source>
</evidence>
<dbReference type="SUPFAM" id="SSF81901">
    <property type="entry name" value="HCP-like"/>
    <property type="match status" value="1"/>
</dbReference>
<gene>
    <name evidence="2" type="ORF">RO21_10955</name>
</gene>
<dbReference type="InterPro" id="IPR011990">
    <property type="entry name" value="TPR-like_helical_dom_sf"/>
</dbReference>
<dbReference type="EMBL" id="JWIZ01000085">
    <property type="protein sequence ID" value="KMK50590.1"/>
    <property type="molecule type" value="Genomic_DNA"/>
</dbReference>
<feature type="domain" description="DUF6396" evidence="1">
    <location>
        <begin position="120"/>
        <end position="225"/>
    </location>
</feature>
<dbReference type="Pfam" id="PF19933">
    <property type="entry name" value="DUF6396"/>
    <property type="match status" value="1"/>
</dbReference>
<dbReference type="Gene3D" id="1.25.40.10">
    <property type="entry name" value="Tetratricopeptide repeat domain"/>
    <property type="match status" value="1"/>
</dbReference>
<sequence>LNKEIEKQLPATAMYKLYYHLDSSYGVSTQPGGQFAYLRKAADMGSREAQYALFNILGAIRDKDTLTVRLNIMEKLLNCASEQGLGEASDSLAHFYQIDKKYSKTVKVLHQGVKNGNQQSAFRLSGAFRSISKDNKKYLNQKPDLERSKRYEIIDNYLFKYDFLQPKVPDLDDIVPLPPAKLPAWDGKIAFQRWYEGSPPTKPTDELIQKLAQKAGVDWQTGLPIKK</sequence>
<dbReference type="PATRIC" id="fig|67855.3.peg.2411"/>
<evidence type="ECO:0000313" key="3">
    <source>
        <dbReference type="Proteomes" id="UP000036270"/>
    </source>
</evidence>
<dbReference type="AlphaFoldDB" id="A0A0J5P4H1"/>
<reference evidence="2 3" key="1">
    <citation type="submission" date="2014-12" db="EMBL/GenBank/DDBJ databases">
        <title>Reclassification of Actinobacillus muris as Muribacter muris.</title>
        <authorList>
            <person name="Christensen H."/>
            <person name="Nicklas W."/>
            <person name="Bisgaard M."/>
        </authorList>
    </citation>
    <scope>NUCLEOTIDE SEQUENCE [LARGE SCALE GENOMIC DNA]</scope>
    <source>
        <strain evidence="2 3">Ackerman80-443D</strain>
    </source>
</reference>
<dbReference type="STRING" id="67855.RO21_10955"/>
<proteinExistence type="predicted"/>
<keyword evidence="3" id="KW-1185">Reference proteome</keyword>
<feature type="non-terminal residue" evidence="2">
    <location>
        <position position="1"/>
    </location>
</feature>
<comment type="caution">
    <text evidence="2">The sequence shown here is derived from an EMBL/GenBank/DDBJ whole genome shotgun (WGS) entry which is preliminary data.</text>
</comment>
<protein>
    <recommendedName>
        <fullName evidence="1">DUF6396 domain-containing protein</fullName>
    </recommendedName>
</protein>
<dbReference type="RefSeq" id="WP_047977822.1">
    <property type="nucleotide sequence ID" value="NZ_JWIZ01000085.1"/>
</dbReference>
<evidence type="ECO:0000259" key="1">
    <source>
        <dbReference type="Pfam" id="PF19933"/>
    </source>
</evidence>
<dbReference type="Proteomes" id="UP000036270">
    <property type="component" value="Unassembled WGS sequence"/>
</dbReference>
<name>A0A0J5P4H1_9PAST</name>